<dbReference type="InterPro" id="IPR011990">
    <property type="entry name" value="TPR-like_helical_dom_sf"/>
</dbReference>
<feature type="chain" id="PRO_5042514793" description="Tetratricopeptide repeat protein" evidence="1">
    <location>
        <begin position="26"/>
        <end position="298"/>
    </location>
</feature>
<evidence type="ECO:0000313" key="2">
    <source>
        <dbReference type="EMBL" id="MDC7225636.1"/>
    </source>
</evidence>
<comment type="caution">
    <text evidence="2">The sequence shown here is derived from an EMBL/GenBank/DDBJ whole genome shotgun (WGS) entry which is preliminary data.</text>
</comment>
<organism evidence="2 3">
    <name type="scientific">Candidatus Thalassospirochaeta sargassi</name>
    <dbReference type="NCBI Taxonomy" id="3119039"/>
    <lineage>
        <taxon>Bacteria</taxon>
        <taxon>Pseudomonadati</taxon>
        <taxon>Spirochaetota</taxon>
        <taxon>Spirochaetia</taxon>
        <taxon>Spirochaetales</taxon>
        <taxon>Spirochaetaceae</taxon>
        <taxon>Candidatus Thalassospirochaeta</taxon>
    </lineage>
</organism>
<name>A0AAJ1IG89_9SPIO</name>
<evidence type="ECO:0008006" key="4">
    <source>
        <dbReference type="Google" id="ProtNLM"/>
    </source>
</evidence>
<feature type="signal peptide" evidence="1">
    <location>
        <begin position="1"/>
        <end position="25"/>
    </location>
</feature>
<dbReference type="SUPFAM" id="SSF48452">
    <property type="entry name" value="TPR-like"/>
    <property type="match status" value="1"/>
</dbReference>
<gene>
    <name evidence="2" type="ORF">PQJ61_02600</name>
</gene>
<dbReference type="Gene3D" id="1.25.40.10">
    <property type="entry name" value="Tetratricopeptide repeat domain"/>
    <property type="match status" value="1"/>
</dbReference>
<sequence>MKKLAFLLILTVLAAGAVFSMDFSADYVDGYLDVKEDGSWYEVYIGDMLPPDAVVKLDNDSYAELSYGSEIIKLSRPGVYELGKLVNSKREVASSGSTSLFSGKFRTLLKEDSTKTQSTVGGVRAAEAETVTIDWMSSETADLIADGRAALDAGELDDAYDLFMEAYDFSADEYEESEALYFLGLSSAVQGDYSDALMNLDMVEIDEDSEFYTDFYLLKGQLLVESYAYAEAQGFLEGYDTAAGRLMPAKLQEVYFLMAIAANNNGDTAAARTALSKCVSLDANSETGKAAKGYRGNL</sequence>
<accession>A0AAJ1IG89</accession>
<protein>
    <recommendedName>
        <fullName evidence="4">Tetratricopeptide repeat protein</fullName>
    </recommendedName>
</protein>
<dbReference type="AlphaFoldDB" id="A0AAJ1IG89"/>
<dbReference type="EMBL" id="JAQQAL010000008">
    <property type="protein sequence ID" value="MDC7225636.1"/>
    <property type="molecule type" value="Genomic_DNA"/>
</dbReference>
<dbReference type="Proteomes" id="UP001221217">
    <property type="component" value="Unassembled WGS sequence"/>
</dbReference>
<evidence type="ECO:0000313" key="3">
    <source>
        <dbReference type="Proteomes" id="UP001221217"/>
    </source>
</evidence>
<proteinExistence type="predicted"/>
<keyword evidence="1" id="KW-0732">Signal</keyword>
<reference evidence="2 3" key="1">
    <citation type="submission" date="2022-12" db="EMBL/GenBank/DDBJ databases">
        <title>Metagenome assembled genome from gulf of manar.</title>
        <authorList>
            <person name="Kohli P."/>
            <person name="Pk S."/>
            <person name="Venkata Ramana C."/>
            <person name="Sasikala C."/>
        </authorList>
    </citation>
    <scope>NUCLEOTIDE SEQUENCE [LARGE SCALE GENOMIC DNA]</scope>
    <source>
        <strain evidence="2">JB008</strain>
    </source>
</reference>
<evidence type="ECO:0000256" key="1">
    <source>
        <dbReference type="SAM" id="SignalP"/>
    </source>
</evidence>